<proteinExistence type="predicted"/>
<dbReference type="EMBL" id="VYZN01000013">
    <property type="protein sequence ID" value="KAE9541330.1"/>
    <property type="molecule type" value="Genomic_DNA"/>
</dbReference>
<accession>A0A6G0TZU3</accession>
<feature type="region of interest" description="Disordered" evidence="1">
    <location>
        <begin position="322"/>
        <end position="344"/>
    </location>
</feature>
<evidence type="ECO:0000256" key="1">
    <source>
        <dbReference type="SAM" id="MobiDB-lite"/>
    </source>
</evidence>
<dbReference type="OrthoDB" id="8040543at2759"/>
<feature type="transmembrane region" description="Helical" evidence="2">
    <location>
        <begin position="42"/>
        <end position="62"/>
    </location>
</feature>
<gene>
    <name evidence="3" type="ORF">AGLY_004575</name>
</gene>
<comment type="caution">
    <text evidence="3">The sequence shown here is derived from an EMBL/GenBank/DDBJ whole genome shotgun (WGS) entry which is preliminary data.</text>
</comment>
<name>A0A6G0TZU3_APHGL</name>
<reference evidence="3 4" key="1">
    <citation type="submission" date="2019-08" db="EMBL/GenBank/DDBJ databases">
        <title>The genome of the soybean aphid Biotype 1, its phylome, world population structure and adaptation to the North American continent.</title>
        <authorList>
            <person name="Giordano R."/>
            <person name="Donthu R.K."/>
            <person name="Hernandez A.G."/>
            <person name="Wright C.L."/>
            <person name="Zimin A.V."/>
        </authorList>
    </citation>
    <scope>NUCLEOTIDE SEQUENCE [LARGE SCALE GENOMIC DNA]</scope>
    <source>
        <tissue evidence="3">Whole aphids</tissue>
    </source>
</reference>
<protein>
    <submittedName>
        <fullName evidence="3">Uncharacterized protein</fullName>
    </submittedName>
</protein>
<keyword evidence="4" id="KW-1185">Reference proteome</keyword>
<keyword evidence="2" id="KW-0472">Membrane</keyword>
<dbReference type="Gene3D" id="2.40.70.10">
    <property type="entry name" value="Acid Proteases"/>
    <property type="match status" value="1"/>
</dbReference>
<dbReference type="AlphaFoldDB" id="A0A6G0TZU3"/>
<dbReference type="InterPro" id="IPR021109">
    <property type="entry name" value="Peptidase_aspartic_dom_sf"/>
</dbReference>
<evidence type="ECO:0000256" key="2">
    <source>
        <dbReference type="SAM" id="Phobius"/>
    </source>
</evidence>
<keyword evidence="2" id="KW-0812">Transmembrane</keyword>
<feature type="region of interest" description="Disordered" evidence="1">
    <location>
        <begin position="121"/>
        <end position="141"/>
    </location>
</feature>
<evidence type="ECO:0000313" key="3">
    <source>
        <dbReference type="EMBL" id="KAE9541330.1"/>
    </source>
</evidence>
<evidence type="ECO:0000313" key="4">
    <source>
        <dbReference type="Proteomes" id="UP000475862"/>
    </source>
</evidence>
<keyword evidence="2" id="KW-1133">Transmembrane helix</keyword>
<organism evidence="3 4">
    <name type="scientific">Aphis glycines</name>
    <name type="common">Soybean aphid</name>
    <dbReference type="NCBI Taxonomy" id="307491"/>
    <lineage>
        <taxon>Eukaryota</taxon>
        <taxon>Metazoa</taxon>
        <taxon>Ecdysozoa</taxon>
        <taxon>Arthropoda</taxon>
        <taxon>Hexapoda</taxon>
        <taxon>Insecta</taxon>
        <taxon>Pterygota</taxon>
        <taxon>Neoptera</taxon>
        <taxon>Paraneoptera</taxon>
        <taxon>Hemiptera</taxon>
        <taxon>Sternorrhyncha</taxon>
        <taxon>Aphidomorpha</taxon>
        <taxon>Aphidoidea</taxon>
        <taxon>Aphididae</taxon>
        <taxon>Aphidini</taxon>
        <taxon>Aphis</taxon>
        <taxon>Aphis</taxon>
    </lineage>
</organism>
<sequence length="510" mass="59836">MIYKGTQIRHISDVIHQKYFSEFNLLNHLDLEYFSNKKHLEIFRSFIFFTTTSIPFYIFQLLERGTLQIWRSRKFSGKIFIFPFRKFLEKFKIHLLQRIHGGTFGNESLLKKTTAERQLQRLRKKKESTSSTTAQQSRRMDTSTQTIVRLALVASPLELKTPSYKLLLIVKVQLRPYLLNYWEGKLKKCHILKVDERNYFGADLSHILRIKKLKKCHILKVDERNYFGADLSHILRIKKLKKCHIIKVDERNYFGADLSHILRIKKRILLGQKEPYIEKKIIVNLLGQKEPEINVKLIIEKNNKFLIINEYKNKFMNKEEENIYSENESNSSEEETDKTNTTETQVELNKNIEVEKLVEISINTKEDSDSTQRINKEKPKEKSLQNISKRKIKKINLKAINDKIVTTIGKIIIILLLNNNKIKTEFHVVDKEFPIPRDGILGHHFLLQNNAIIDKQELIQEQRIELNVIKETDGQQPSITTAERNKNAGTIITPKASSPVCPYPIENNNT</sequence>
<dbReference type="Proteomes" id="UP000475862">
    <property type="component" value="Unassembled WGS sequence"/>
</dbReference>